<sequence length="233" mass="24349">MAFASHAQATFIIDDFSDPIAGGNSAQDLTTGDGGVGDTFDSLTVLGGERDLFVELLDEGFDPASGVRMAVAGSTLTYETGSGGIGRGKLQYDGDDNDADNLDTTGLGSVNLLQSGNAFLLDVLEADLGFSFSIGVWSNGGANSFVKEFDGSGTEVPITRSFAFSDFTGVDFTSVSAIEVIINTKGEEGKTSIDFTIDAIKVPEPATMAMFGLGLMGLGYTRRRKAKIEMNKA</sequence>
<accession>A0A0J1GJK3</accession>
<proteinExistence type="predicted"/>
<gene>
    <name evidence="2" type="ORF">ABT58_15810</name>
</gene>
<evidence type="ECO:0000259" key="1">
    <source>
        <dbReference type="Pfam" id="PF07589"/>
    </source>
</evidence>
<comment type="caution">
    <text evidence="2">The sequence shown here is derived from an EMBL/GenBank/DDBJ whole genome shotgun (WGS) entry which is preliminary data.</text>
</comment>
<dbReference type="EMBL" id="LDOV01000027">
    <property type="protein sequence ID" value="KLU99917.1"/>
    <property type="molecule type" value="Genomic_DNA"/>
</dbReference>
<dbReference type="PATRIC" id="fig|754436.4.peg.3352"/>
<protein>
    <recommendedName>
        <fullName evidence="1">Ice-binding protein C-terminal domain-containing protein</fullName>
    </recommendedName>
</protein>
<dbReference type="InterPro" id="IPR013424">
    <property type="entry name" value="Ice-binding_C"/>
</dbReference>
<feature type="domain" description="Ice-binding protein C-terminal" evidence="1">
    <location>
        <begin position="202"/>
        <end position="223"/>
    </location>
</feature>
<name>A0A0J1GJK3_9GAMM</name>
<organism evidence="2 3">
    <name type="scientific">Photobacterium aphoticum</name>
    <dbReference type="NCBI Taxonomy" id="754436"/>
    <lineage>
        <taxon>Bacteria</taxon>
        <taxon>Pseudomonadati</taxon>
        <taxon>Pseudomonadota</taxon>
        <taxon>Gammaproteobacteria</taxon>
        <taxon>Vibrionales</taxon>
        <taxon>Vibrionaceae</taxon>
        <taxon>Photobacterium</taxon>
    </lineage>
</organism>
<dbReference type="Pfam" id="PF07589">
    <property type="entry name" value="PEP-CTERM"/>
    <property type="match status" value="1"/>
</dbReference>
<evidence type="ECO:0000313" key="3">
    <source>
        <dbReference type="Proteomes" id="UP000036426"/>
    </source>
</evidence>
<dbReference type="Proteomes" id="UP000036426">
    <property type="component" value="Unassembled WGS sequence"/>
</dbReference>
<dbReference type="NCBIfam" id="TIGR02595">
    <property type="entry name" value="PEP_CTERM"/>
    <property type="match status" value="1"/>
</dbReference>
<evidence type="ECO:0000313" key="2">
    <source>
        <dbReference type="EMBL" id="KLU99917.1"/>
    </source>
</evidence>
<reference evidence="2 3" key="1">
    <citation type="submission" date="2015-05" db="EMBL/GenBank/DDBJ databases">
        <title>Photobacterium galathea sp. nov.</title>
        <authorList>
            <person name="Machado H."/>
            <person name="Gram L."/>
        </authorList>
    </citation>
    <scope>NUCLEOTIDE SEQUENCE [LARGE SCALE GENOMIC DNA]</scope>
    <source>
        <strain evidence="2 3">DSM 25995</strain>
    </source>
</reference>
<dbReference type="AlphaFoldDB" id="A0A0J1GJK3"/>
<keyword evidence="3" id="KW-1185">Reference proteome</keyword>